<comment type="catalytic activity">
    <reaction evidence="13">
        <text>L-serine = pyruvate + NH4(+)</text>
        <dbReference type="Rhea" id="RHEA:19169"/>
        <dbReference type="ChEBI" id="CHEBI:15361"/>
        <dbReference type="ChEBI" id="CHEBI:28938"/>
        <dbReference type="ChEBI" id="CHEBI:33384"/>
        <dbReference type="EC" id="4.3.1.17"/>
    </reaction>
</comment>
<keyword evidence="8" id="KW-0479">Metal-binding</keyword>
<proteinExistence type="inferred from homology"/>
<keyword evidence="7" id="KW-0004">4Fe-4S</keyword>
<dbReference type="PANTHER" id="PTHR30182">
    <property type="entry name" value="L-SERINE DEHYDRATASE"/>
    <property type="match status" value="1"/>
</dbReference>
<dbReference type="InterPro" id="IPR051318">
    <property type="entry name" value="Fe-S_L-Ser"/>
</dbReference>
<accession>A0A1Q5PPJ6</accession>
<comment type="cofactor">
    <cofactor evidence="1">
        <name>[4Fe-4S] cluster</name>
        <dbReference type="ChEBI" id="CHEBI:49883"/>
    </cofactor>
</comment>
<dbReference type="InterPro" id="IPR029009">
    <property type="entry name" value="ASB_dom_sf"/>
</dbReference>
<dbReference type="InterPro" id="IPR005130">
    <property type="entry name" value="Ser_deHydtase-like_asu"/>
</dbReference>
<evidence type="ECO:0000256" key="11">
    <source>
        <dbReference type="ARBA" id="ARBA00023239"/>
    </source>
</evidence>
<dbReference type="NCBIfam" id="TIGR00720">
    <property type="entry name" value="sda_mono"/>
    <property type="match status" value="1"/>
</dbReference>
<keyword evidence="10" id="KW-0411">Iron-sulfur</keyword>
<comment type="similarity">
    <text evidence="3">Belongs to the iron-sulfur dependent L-serine dehydratase family.</text>
</comment>
<evidence type="ECO:0000256" key="13">
    <source>
        <dbReference type="ARBA" id="ARBA00049406"/>
    </source>
</evidence>
<gene>
    <name evidence="16" type="ORF">BSR29_00285</name>
</gene>
<feature type="domain" description="Serine dehydratase beta chain" evidence="15">
    <location>
        <begin position="29"/>
        <end position="183"/>
    </location>
</feature>
<keyword evidence="9" id="KW-0408">Iron</keyword>
<evidence type="ECO:0000256" key="6">
    <source>
        <dbReference type="ARBA" id="ARBA00022432"/>
    </source>
</evidence>
<evidence type="ECO:0000256" key="9">
    <source>
        <dbReference type="ARBA" id="ARBA00023004"/>
    </source>
</evidence>
<feature type="domain" description="Serine dehydratase-like alpha subunit" evidence="14">
    <location>
        <begin position="420"/>
        <end position="558"/>
    </location>
</feature>
<dbReference type="FunFam" id="3.30.1330.90:FF:000001">
    <property type="entry name" value="L-serine ammonia-lyase 1"/>
    <property type="match status" value="1"/>
</dbReference>
<reference evidence="16 17" key="1">
    <citation type="submission" date="2016-11" db="EMBL/GenBank/DDBJ databases">
        <title>Actinomyces gypaetusis sp. nov. isolated from the vulture Gypaetus barbatus in Qinghai Tibet Plateau China.</title>
        <authorList>
            <person name="Meng X."/>
        </authorList>
    </citation>
    <scope>NUCLEOTIDE SEQUENCE [LARGE SCALE GENOMIC DNA]</scope>
    <source>
        <strain evidence="16 17">VUL4_2</strain>
    </source>
</reference>
<evidence type="ECO:0000313" key="17">
    <source>
        <dbReference type="Proteomes" id="UP000186785"/>
    </source>
</evidence>
<evidence type="ECO:0000256" key="1">
    <source>
        <dbReference type="ARBA" id="ARBA00001966"/>
    </source>
</evidence>
<dbReference type="GO" id="GO:0003941">
    <property type="term" value="F:L-serine ammonia-lyase activity"/>
    <property type="evidence" value="ECO:0007669"/>
    <property type="project" value="UniProtKB-EC"/>
</dbReference>
<evidence type="ECO:0000313" key="16">
    <source>
        <dbReference type="EMBL" id="OKL49442.1"/>
    </source>
</evidence>
<dbReference type="InterPro" id="IPR004644">
    <property type="entry name" value="Fe-S_L-Ser_mono"/>
</dbReference>
<evidence type="ECO:0000259" key="15">
    <source>
        <dbReference type="Pfam" id="PF03315"/>
    </source>
</evidence>
<dbReference type="GO" id="GO:0006094">
    <property type="term" value="P:gluconeogenesis"/>
    <property type="evidence" value="ECO:0007669"/>
    <property type="project" value="UniProtKB-KW"/>
</dbReference>
<keyword evidence="17" id="KW-1185">Reference proteome</keyword>
<comment type="caution">
    <text evidence="16">The sequence shown here is derived from an EMBL/GenBank/DDBJ whole genome shotgun (WGS) entry which is preliminary data.</text>
</comment>
<dbReference type="Pfam" id="PF03313">
    <property type="entry name" value="SDH_alpha"/>
    <property type="match status" value="2"/>
</dbReference>
<comment type="pathway">
    <text evidence="2">Carbohydrate biosynthesis; gluconeogenesis.</text>
</comment>
<evidence type="ECO:0000256" key="10">
    <source>
        <dbReference type="ARBA" id="ARBA00023014"/>
    </source>
</evidence>
<dbReference type="GO" id="GO:0046872">
    <property type="term" value="F:metal ion binding"/>
    <property type="evidence" value="ECO:0007669"/>
    <property type="project" value="UniProtKB-KW"/>
</dbReference>
<dbReference type="PANTHER" id="PTHR30182:SF1">
    <property type="entry name" value="L-SERINE DEHYDRATASE 1"/>
    <property type="match status" value="1"/>
</dbReference>
<evidence type="ECO:0000256" key="3">
    <source>
        <dbReference type="ARBA" id="ARBA00008636"/>
    </source>
</evidence>
<dbReference type="InterPro" id="IPR005131">
    <property type="entry name" value="Ser_deHydtase_bsu"/>
</dbReference>
<keyword evidence="6" id="KW-0312">Gluconeogenesis</keyword>
<evidence type="ECO:0000256" key="4">
    <source>
        <dbReference type="ARBA" id="ARBA00012093"/>
    </source>
</evidence>
<name>A0A1Q5PPJ6_9ACTO</name>
<dbReference type="RefSeq" id="WP_073708333.1">
    <property type="nucleotide sequence ID" value="NZ_MQSV01000001.1"/>
</dbReference>
<evidence type="ECO:0000256" key="12">
    <source>
        <dbReference type="ARBA" id="ARBA00041766"/>
    </source>
</evidence>
<dbReference type="STRING" id="1921764.BSR28_02195"/>
<dbReference type="Gene3D" id="3.30.1330.90">
    <property type="entry name" value="D-3-phosphoglycerate dehydrogenase, domain 3"/>
    <property type="match status" value="1"/>
</dbReference>
<dbReference type="EMBL" id="MQSV01000001">
    <property type="protein sequence ID" value="OKL49442.1"/>
    <property type="molecule type" value="Genomic_DNA"/>
</dbReference>
<dbReference type="AlphaFoldDB" id="A0A1Q5PPJ6"/>
<evidence type="ECO:0000256" key="8">
    <source>
        <dbReference type="ARBA" id="ARBA00022723"/>
    </source>
</evidence>
<evidence type="ECO:0000256" key="2">
    <source>
        <dbReference type="ARBA" id="ARBA00004742"/>
    </source>
</evidence>
<evidence type="ECO:0000256" key="5">
    <source>
        <dbReference type="ARBA" id="ARBA00018995"/>
    </source>
</evidence>
<protein>
    <recommendedName>
        <fullName evidence="5">L-serine dehydratase</fullName>
        <ecNumber evidence="4">4.3.1.17</ecNumber>
    </recommendedName>
    <alternativeName>
        <fullName evidence="12">L-serine deaminase</fullName>
    </alternativeName>
</protein>
<organism evidence="16 17">
    <name type="scientific">Boudabousia liubingyangii</name>
    <dbReference type="NCBI Taxonomy" id="1921764"/>
    <lineage>
        <taxon>Bacteria</taxon>
        <taxon>Bacillati</taxon>
        <taxon>Actinomycetota</taxon>
        <taxon>Actinomycetes</taxon>
        <taxon>Actinomycetales</taxon>
        <taxon>Actinomycetaceae</taxon>
        <taxon>Boudabousia</taxon>
    </lineage>
</organism>
<keyword evidence="11 16" id="KW-0456">Lyase</keyword>
<dbReference type="Pfam" id="PF03315">
    <property type="entry name" value="SDH_beta"/>
    <property type="match status" value="1"/>
</dbReference>
<feature type="domain" description="Serine dehydratase-like alpha subunit" evidence="14">
    <location>
        <begin position="226"/>
        <end position="353"/>
    </location>
</feature>
<evidence type="ECO:0000259" key="14">
    <source>
        <dbReference type="Pfam" id="PF03313"/>
    </source>
</evidence>
<dbReference type="SUPFAM" id="SSF143548">
    <property type="entry name" value="Serine metabolism enzymes domain"/>
    <property type="match status" value="1"/>
</dbReference>
<dbReference type="GO" id="GO:0051539">
    <property type="term" value="F:4 iron, 4 sulfur cluster binding"/>
    <property type="evidence" value="ECO:0007669"/>
    <property type="project" value="UniProtKB-KW"/>
</dbReference>
<dbReference type="Proteomes" id="UP000186785">
    <property type="component" value="Unassembled WGS sequence"/>
</dbReference>
<sequence length="564" mass="59607">MDIKTSQFTLPADLISGEAAPDADARPLSVFDMFRVGIGPSSSHTVGPMRAGLAFAQELEGLLSEQPGELSKLEVELYGSLAATGRGHSTDRAVLMGLAGYDPQTVPASVVTDLFGQILESGVQPLLGEHQVPFTYAEDLKFLPSTVLPYHVNGLKITVFGADQQPLLSRIYYSVGGGFVMKQVNEDPQEPEVEGLAVAAAAEVAGVPAPYPFSTARELLAHCLDAKLSIAEVVRANEVSARTEAEVDEYLDYIHQAMSDCVDAGCNADGELPGGLRVRRRASYMADRLSRRMGKHREGTRWAATSDDPMRAMDWVNLYALAVNEENAAGHRVVTAPTNGAAGVIPAVLCYLEYFCPEGRVYCDDPACPACTEQARSDKQVVAPAPAEGVDSLGPTPMEDASLTMQRVKRADCRGHVNVPAIRDFLLAATAVGALIKTNASIAGAEVGCQGEVGSASAMAAAGLAQALGGTPQQVENAAEIAMEHNLGLTCDPVGGLVQVPCIERNAIAAVKAINAARMAMWGDGRHTVSLDAAIETMWQTGKDMMSKYKETSMGGLAVNVVEC</sequence>
<evidence type="ECO:0000256" key="7">
    <source>
        <dbReference type="ARBA" id="ARBA00022485"/>
    </source>
</evidence>
<dbReference type="EC" id="4.3.1.17" evidence="4"/>